<evidence type="ECO:0000313" key="3">
    <source>
        <dbReference type="Proteomes" id="UP000266673"/>
    </source>
</evidence>
<feature type="transmembrane region" description="Helical" evidence="1">
    <location>
        <begin position="29"/>
        <end position="54"/>
    </location>
</feature>
<evidence type="ECO:0000256" key="1">
    <source>
        <dbReference type="SAM" id="Phobius"/>
    </source>
</evidence>
<reference evidence="2 3" key="1">
    <citation type="submission" date="2018-06" db="EMBL/GenBank/DDBJ databases">
        <title>Comparative genomics reveals the genomic features of Rhizophagus irregularis, R. cerebriforme, R. diaphanum and Gigaspora rosea, and their symbiotic lifestyle signature.</title>
        <authorList>
            <person name="Morin E."/>
            <person name="San Clemente H."/>
            <person name="Chen E.C.H."/>
            <person name="De La Providencia I."/>
            <person name="Hainaut M."/>
            <person name="Kuo A."/>
            <person name="Kohler A."/>
            <person name="Murat C."/>
            <person name="Tang N."/>
            <person name="Roy S."/>
            <person name="Loubradou J."/>
            <person name="Henrissat B."/>
            <person name="Grigoriev I.V."/>
            <person name="Corradi N."/>
            <person name="Roux C."/>
            <person name="Martin F.M."/>
        </authorList>
    </citation>
    <scope>NUCLEOTIDE SEQUENCE [LARGE SCALE GENOMIC DNA]</scope>
    <source>
        <strain evidence="2 3">DAOM 194757</strain>
    </source>
</reference>
<dbReference type="AlphaFoldDB" id="A0A397W9Z8"/>
<evidence type="ECO:0000313" key="2">
    <source>
        <dbReference type="EMBL" id="RIB28396.1"/>
    </source>
</evidence>
<name>A0A397W9Z8_9GLOM</name>
<dbReference type="EMBL" id="QKWP01000067">
    <property type="protein sequence ID" value="RIB28396.1"/>
    <property type="molecule type" value="Genomic_DNA"/>
</dbReference>
<dbReference type="Proteomes" id="UP000266673">
    <property type="component" value="Unassembled WGS sequence"/>
</dbReference>
<accession>A0A397W9Z8</accession>
<comment type="caution">
    <text evidence="2">The sequence shown here is derived from an EMBL/GenBank/DDBJ whole genome shotgun (WGS) entry which is preliminary data.</text>
</comment>
<organism evidence="2 3">
    <name type="scientific">Gigaspora rosea</name>
    <dbReference type="NCBI Taxonomy" id="44941"/>
    <lineage>
        <taxon>Eukaryota</taxon>
        <taxon>Fungi</taxon>
        <taxon>Fungi incertae sedis</taxon>
        <taxon>Mucoromycota</taxon>
        <taxon>Glomeromycotina</taxon>
        <taxon>Glomeromycetes</taxon>
        <taxon>Diversisporales</taxon>
        <taxon>Gigasporaceae</taxon>
        <taxon>Gigaspora</taxon>
    </lineage>
</organism>
<keyword evidence="1" id="KW-0812">Transmembrane</keyword>
<keyword evidence="1" id="KW-0472">Membrane</keyword>
<keyword evidence="3" id="KW-1185">Reference proteome</keyword>
<gene>
    <name evidence="2" type="ORF">C2G38_1504281</name>
</gene>
<protein>
    <submittedName>
        <fullName evidence="2">Uncharacterized protein</fullName>
    </submittedName>
</protein>
<proteinExistence type="predicted"/>
<sequence>MKRSSIIKVEVICWKDCNIMWFMKYVLNFFNVSVHFGIFLLFHCHLIVCIFTYIRSIVTYILLLRSLVIKCVMSVFHDCDENYKFK</sequence>
<keyword evidence="1" id="KW-1133">Transmembrane helix</keyword>